<reference evidence="2" key="1">
    <citation type="journal article" date="2019" name="Int. J. Syst. Evol. Microbiol.">
        <title>The Global Catalogue of Microorganisms (GCM) 10K type strain sequencing project: providing services to taxonomists for standard genome sequencing and annotation.</title>
        <authorList>
            <consortium name="The Broad Institute Genomics Platform"/>
            <consortium name="The Broad Institute Genome Sequencing Center for Infectious Disease"/>
            <person name="Wu L."/>
            <person name="Ma J."/>
        </authorList>
    </citation>
    <scope>NUCLEOTIDE SEQUENCE [LARGE SCALE GENOMIC DNA]</scope>
    <source>
        <strain evidence="2">IBRC-M 10908</strain>
    </source>
</reference>
<dbReference type="SUPFAM" id="SSF88659">
    <property type="entry name" value="Sigma3 and sigma4 domains of RNA polymerase sigma factors"/>
    <property type="match status" value="1"/>
</dbReference>
<dbReference type="RefSeq" id="WP_380621404.1">
    <property type="nucleotide sequence ID" value="NZ_JBHSDK010000015.1"/>
</dbReference>
<name>A0ABV8TYX7_9ACTN</name>
<gene>
    <name evidence="1" type="ORF">ACFPET_12365</name>
</gene>
<dbReference type="InterPro" id="IPR036388">
    <property type="entry name" value="WH-like_DNA-bd_sf"/>
</dbReference>
<dbReference type="EMBL" id="JBHSDK010000015">
    <property type="protein sequence ID" value="MFC4335999.1"/>
    <property type="molecule type" value="Genomic_DNA"/>
</dbReference>
<evidence type="ECO:0000313" key="1">
    <source>
        <dbReference type="EMBL" id="MFC4335999.1"/>
    </source>
</evidence>
<accession>A0ABV8TYX7</accession>
<dbReference type="Gene3D" id="1.10.10.10">
    <property type="entry name" value="Winged helix-like DNA-binding domain superfamily/Winged helix DNA-binding domain"/>
    <property type="match status" value="1"/>
</dbReference>
<comment type="caution">
    <text evidence="1">The sequence shown here is derived from an EMBL/GenBank/DDBJ whole genome shotgun (WGS) entry which is preliminary data.</text>
</comment>
<dbReference type="InterPro" id="IPR013324">
    <property type="entry name" value="RNA_pol_sigma_r3/r4-like"/>
</dbReference>
<evidence type="ECO:0000313" key="2">
    <source>
        <dbReference type="Proteomes" id="UP001595823"/>
    </source>
</evidence>
<organism evidence="1 2">
    <name type="scientific">Salininema proteolyticum</name>
    <dbReference type="NCBI Taxonomy" id="1607685"/>
    <lineage>
        <taxon>Bacteria</taxon>
        <taxon>Bacillati</taxon>
        <taxon>Actinomycetota</taxon>
        <taxon>Actinomycetes</taxon>
        <taxon>Glycomycetales</taxon>
        <taxon>Glycomycetaceae</taxon>
        <taxon>Salininema</taxon>
    </lineage>
</organism>
<proteinExistence type="predicted"/>
<keyword evidence="2" id="KW-1185">Reference proteome</keyword>
<dbReference type="Proteomes" id="UP001595823">
    <property type="component" value="Unassembled WGS sequence"/>
</dbReference>
<protein>
    <submittedName>
        <fullName evidence="1">Uncharacterized protein</fullName>
    </submittedName>
</protein>
<sequence>MSQYERATVEMLMPYMWGHDYAYGIHSVYAADPDMPRGRANPAEGCTLWAVMADLKRAWVRADLTDLEREVIVLVYGARMGLGEVAAKLRVEGCAVETALYEGVGKLLDHLNNCP</sequence>